<protein>
    <submittedName>
        <fullName evidence="3">Uncharacterized protein</fullName>
    </submittedName>
</protein>
<proteinExistence type="predicted"/>
<sequence length="74" mass="8361">MRGRDSRNGEAPSSDVCSKLALWLFAVNIVIVVPCAMHPTRRRRRLQTAPVTTAVRRDQATREQGQKDVRITES</sequence>
<feature type="region of interest" description="Disordered" evidence="1">
    <location>
        <begin position="41"/>
        <end position="74"/>
    </location>
</feature>
<dbReference type="InParanoid" id="K5WFR1"/>
<accession>K5WFR1</accession>
<keyword evidence="4" id="KW-1185">Reference proteome</keyword>
<name>K5WFR1_PHACS</name>
<evidence type="ECO:0000313" key="3">
    <source>
        <dbReference type="EMBL" id="EKM58150.1"/>
    </source>
</evidence>
<reference evidence="3 4" key="1">
    <citation type="journal article" date="2012" name="BMC Genomics">
        <title>Comparative genomics of the white-rot fungi, Phanerochaete carnosa and P. chrysosporium, to elucidate the genetic basis of the distinct wood types they colonize.</title>
        <authorList>
            <person name="Suzuki H."/>
            <person name="MacDonald J."/>
            <person name="Syed K."/>
            <person name="Salamov A."/>
            <person name="Hori C."/>
            <person name="Aerts A."/>
            <person name="Henrissat B."/>
            <person name="Wiebenga A."/>
            <person name="vanKuyk P.A."/>
            <person name="Barry K."/>
            <person name="Lindquist E."/>
            <person name="LaButti K."/>
            <person name="Lapidus A."/>
            <person name="Lucas S."/>
            <person name="Coutinho P."/>
            <person name="Gong Y."/>
            <person name="Samejima M."/>
            <person name="Mahadevan R."/>
            <person name="Abou-Zaid M."/>
            <person name="de Vries R.P."/>
            <person name="Igarashi K."/>
            <person name="Yadav J.S."/>
            <person name="Grigoriev I.V."/>
            <person name="Master E.R."/>
        </authorList>
    </citation>
    <scope>NUCLEOTIDE SEQUENCE [LARGE SCALE GENOMIC DNA]</scope>
    <source>
        <strain evidence="3 4">HHB-10118-sp</strain>
    </source>
</reference>
<dbReference type="EMBL" id="JH930470">
    <property type="protein sequence ID" value="EKM58150.1"/>
    <property type="molecule type" value="Genomic_DNA"/>
</dbReference>
<keyword evidence="2" id="KW-0472">Membrane</keyword>
<evidence type="ECO:0000256" key="1">
    <source>
        <dbReference type="SAM" id="MobiDB-lite"/>
    </source>
</evidence>
<dbReference type="RefSeq" id="XP_007393477.1">
    <property type="nucleotide sequence ID" value="XM_007393415.1"/>
</dbReference>
<gene>
    <name evidence="3" type="ORF">PHACADRAFT_252231</name>
</gene>
<evidence type="ECO:0000256" key="2">
    <source>
        <dbReference type="SAM" id="Phobius"/>
    </source>
</evidence>
<feature type="transmembrane region" description="Helical" evidence="2">
    <location>
        <begin position="20"/>
        <end position="37"/>
    </location>
</feature>
<dbReference type="GeneID" id="18915433"/>
<keyword evidence="2" id="KW-1133">Transmembrane helix</keyword>
<evidence type="ECO:0000313" key="4">
    <source>
        <dbReference type="Proteomes" id="UP000008370"/>
    </source>
</evidence>
<dbReference type="KEGG" id="pco:PHACADRAFT_252231"/>
<keyword evidence="2" id="KW-0812">Transmembrane</keyword>
<feature type="compositionally biased region" description="Basic and acidic residues" evidence="1">
    <location>
        <begin position="55"/>
        <end position="74"/>
    </location>
</feature>
<organism evidence="3 4">
    <name type="scientific">Phanerochaete carnosa (strain HHB-10118-sp)</name>
    <name type="common">White-rot fungus</name>
    <name type="synonym">Peniophora carnosa</name>
    <dbReference type="NCBI Taxonomy" id="650164"/>
    <lineage>
        <taxon>Eukaryota</taxon>
        <taxon>Fungi</taxon>
        <taxon>Dikarya</taxon>
        <taxon>Basidiomycota</taxon>
        <taxon>Agaricomycotina</taxon>
        <taxon>Agaricomycetes</taxon>
        <taxon>Polyporales</taxon>
        <taxon>Phanerochaetaceae</taxon>
        <taxon>Phanerochaete</taxon>
    </lineage>
</organism>
<dbReference type="AlphaFoldDB" id="K5WFR1"/>
<dbReference type="HOGENOM" id="CLU_2688604_0_0_1"/>
<dbReference type="Proteomes" id="UP000008370">
    <property type="component" value="Unassembled WGS sequence"/>
</dbReference>